<accession>A0AAW0XWQ4</accession>
<keyword evidence="3" id="KW-1185">Reference proteome</keyword>
<evidence type="ECO:0000256" key="1">
    <source>
        <dbReference type="SAM" id="SignalP"/>
    </source>
</evidence>
<evidence type="ECO:0000313" key="2">
    <source>
        <dbReference type="EMBL" id="KAK8747425.1"/>
    </source>
</evidence>
<dbReference type="EMBL" id="JARKIK010000015">
    <property type="protein sequence ID" value="KAK8747425.1"/>
    <property type="molecule type" value="Genomic_DNA"/>
</dbReference>
<sequence>MMDNLPSLQWLAVVLTTLSLLSGVWVCGCNMETKEVGVCLHVYLERDFLTMERIVYPRRTAERRDMLYNRYSGAGSLRKLPKLAEYGDAATEISEGRTTGPQQTPGGHQTLSVAKERRGRHTHRLLKQDSSWRRASRSAPDNYAVIDAYGQHGWVEGPELADYCSRLGTVITCFEEVLVDCDNGYDFFRYRHLLHSLDRVHKYLCR</sequence>
<comment type="caution">
    <text evidence="2">The sequence shown here is derived from an EMBL/GenBank/DDBJ whole genome shotgun (WGS) entry which is preliminary data.</text>
</comment>
<evidence type="ECO:0000313" key="3">
    <source>
        <dbReference type="Proteomes" id="UP001445076"/>
    </source>
</evidence>
<protein>
    <submittedName>
        <fullName evidence="2">Uncharacterized protein</fullName>
    </submittedName>
</protein>
<keyword evidence="1" id="KW-0732">Signal</keyword>
<reference evidence="2 3" key="1">
    <citation type="journal article" date="2024" name="BMC Genomics">
        <title>Genome assembly of redclaw crayfish (Cherax quadricarinatus) provides insights into its immune adaptation and hypoxia tolerance.</title>
        <authorList>
            <person name="Liu Z."/>
            <person name="Zheng J."/>
            <person name="Li H."/>
            <person name="Fang K."/>
            <person name="Wang S."/>
            <person name="He J."/>
            <person name="Zhou D."/>
            <person name="Weng S."/>
            <person name="Chi M."/>
            <person name="Gu Z."/>
            <person name="He J."/>
            <person name="Li F."/>
            <person name="Wang M."/>
        </authorList>
    </citation>
    <scope>NUCLEOTIDE SEQUENCE [LARGE SCALE GENOMIC DNA]</scope>
    <source>
        <strain evidence="2">ZL_2023a</strain>
    </source>
</reference>
<gene>
    <name evidence="2" type="ORF">OTU49_016806</name>
</gene>
<feature type="signal peptide" evidence="1">
    <location>
        <begin position="1"/>
        <end position="23"/>
    </location>
</feature>
<feature type="chain" id="PRO_5043990635" evidence="1">
    <location>
        <begin position="24"/>
        <end position="206"/>
    </location>
</feature>
<proteinExistence type="predicted"/>
<name>A0AAW0XWQ4_CHEQU</name>
<dbReference type="AlphaFoldDB" id="A0AAW0XWQ4"/>
<dbReference type="Proteomes" id="UP001445076">
    <property type="component" value="Unassembled WGS sequence"/>
</dbReference>
<organism evidence="2 3">
    <name type="scientific">Cherax quadricarinatus</name>
    <name type="common">Australian red claw crayfish</name>
    <dbReference type="NCBI Taxonomy" id="27406"/>
    <lineage>
        <taxon>Eukaryota</taxon>
        <taxon>Metazoa</taxon>
        <taxon>Ecdysozoa</taxon>
        <taxon>Arthropoda</taxon>
        <taxon>Crustacea</taxon>
        <taxon>Multicrustacea</taxon>
        <taxon>Malacostraca</taxon>
        <taxon>Eumalacostraca</taxon>
        <taxon>Eucarida</taxon>
        <taxon>Decapoda</taxon>
        <taxon>Pleocyemata</taxon>
        <taxon>Astacidea</taxon>
        <taxon>Parastacoidea</taxon>
        <taxon>Parastacidae</taxon>
        <taxon>Cherax</taxon>
    </lineage>
</organism>
<feature type="non-terminal residue" evidence="2">
    <location>
        <position position="206"/>
    </location>
</feature>